<reference evidence="2 3" key="1">
    <citation type="submission" date="2008-07" db="EMBL/GenBank/DDBJ databases">
        <authorList>
            <person name="El-Sayed N."/>
            <person name="Caler E."/>
            <person name="Inman J."/>
            <person name="Amedeo P."/>
            <person name="Hass B."/>
            <person name="Wortman J."/>
        </authorList>
    </citation>
    <scope>NUCLEOTIDE SEQUENCE [LARGE SCALE GENOMIC DNA]</scope>
    <source>
        <strain evidence="3">ATCC 50983 / TXsc</strain>
    </source>
</reference>
<feature type="compositionally biased region" description="Low complexity" evidence="1">
    <location>
        <begin position="123"/>
        <end position="141"/>
    </location>
</feature>
<evidence type="ECO:0000313" key="3">
    <source>
        <dbReference type="Proteomes" id="UP000007800"/>
    </source>
</evidence>
<dbReference type="AlphaFoldDB" id="C5L904"/>
<evidence type="ECO:0000256" key="1">
    <source>
        <dbReference type="SAM" id="MobiDB-lite"/>
    </source>
</evidence>
<dbReference type="OMA" id="WANERYE"/>
<evidence type="ECO:0000313" key="2">
    <source>
        <dbReference type="EMBL" id="EER06768.1"/>
    </source>
</evidence>
<sequence>MGLKDRLTVYLGKQGLVPDDIPKVIGCFVAGKYITWFTMIGICMRYQPLRRTWYHFYPELLARSGVWRERQRGRLIEHRRRVVSWANERYEPLADRIKLQRSTNFGPRKWANGHHSHNGRNHQSSGGSTGEQQQQRFQNGRSQHRETPSILKRFSVSMYNLMEKAAAKVGDNKAWGFISTRILHVNSRTFAFAVGESLILFKLTFIFHAPLVLFTVVRAFQWWRGVTPPPLFAESPLKTISQWAVDLNDLMQASIEDPLESPTAADTASSPPSSGSVSNATIIANDTPQTPDDID</sequence>
<gene>
    <name evidence="2" type="ORF">Pmar_PMAR013818</name>
</gene>
<dbReference type="GeneID" id="9056641"/>
<proteinExistence type="predicted"/>
<name>C5L904_PERM5</name>
<feature type="compositionally biased region" description="Polar residues" evidence="1">
    <location>
        <begin position="282"/>
        <end position="295"/>
    </location>
</feature>
<dbReference type="Proteomes" id="UP000007800">
    <property type="component" value="Unassembled WGS sequence"/>
</dbReference>
<dbReference type="EMBL" id="GG680342">
    <property type="protein sequence ID" value="EER06768.1"/>
    <property type="molecule type" value="Genomic_DNA"/>
</dbReference>
<dbReference type="OrthoDB" id="430747at2759"/>
<feature type="compositionally biased region" description="Basic residues" evidence="1">
    <location>
        <begin position="111"/>
        <end position="120"/>
    </location>
</feature>
<feature type="compositionally biased region" description="Low complexity" evidence="1">
    <location>
        <begin position="261"/>
        <end position="281"/>
    </location>
</feature>
<feature type="region of interest" description="Disordered" evidence="1">
    <location>
        <begin position="258"/>
        <end position="295"/>
    </location>
</feature>
<dbReference type="RefSeq" id="XP_002774952.1">
    <property type="nucleotide sequence ID" value="XM_002774906.1"/>
</dbReference>
<protein>
    <submittedName>
        <fullName evidence="2">Uncharacterized protein</fullName>
    </submittedName>
</protein>
<organism evidence="3">
    <name type="scientific">Perkinsus marinus (strain ATCC 50983 / TXsc)</name>
    <dbReference type="NCBI Taxonomy" id="423536"/>
    <lineage>
        <taxon>Eukaryota</taxon>
        <taxon>Sar</taxon>
        <taxon>Alveolata</taxon>
        <taxon>Perkinsozoa</taxon>
        <taxon>Perkinsea</taxon>
        <taxon>Perkinsida</taxon>
        <taxon>Perkinsidae</taxon>
        <taxon>Perkinsus</taxon>
    </lineage>
</organism>
<feature type="region of interest" description="Disordered" evidence="1">
    <location>
        <begin position="108"/>
        <end position="145"/>
    </location>
</feature>
<accession>C5L904</accession>
<keyword evidence="3" id="KW-1185">Reference proteome</keyword>
<dbReference type="InParanoid" id="C5L904"/>